<feature type="compositionally biased region" description="Low complexity" evidence="4">
    <location>
        <begin position="601"/>
        <end position="614"/>
    </location>
</feature>
<reference evidence="6" key="1">
    <citation type="journal article" date="2020" name="Stud. Mycol.">
        <title>101 Dothideomycetes genomes: a test case for predicting lifestyles and emergence of pathogens.</title>
        <authorList>
            <person name="Haridas S."/>
            <person name="Albert R."/>
            <person name="Binder M."/>
            <person name="Bloem J."/>
            <person name="Labutti K."/>
            <person name="Salamov A."/>
            <person name="Andreopoulos B."/>
            <person name="Baker S."/>
            <person name="Barry K."/>
            <person name="Bills G."/>
            <person name="Bluhm B."/>
            <person name="Cannon C."/>
            <person name="Castanera R."/>
            <person name="Culley D."/>
            <person name="Daum C."/>
            <person name="Ezra D."/>
            <person name="Gonzalez J."/>
            <person name="Henrissat B."/>
            <person name="Kuo A."/>
            <person name="Liang C."/>
            <person name="Lipzen A."/>
            <person name="Lutzoni F."/>
            <person name="Magnuson J."/>
            <person name="Mondo S."/>
            <person name="Nolan M."/>
            <person name="Ohm R."/>
            <person name="Pangilinan J."/>
            <person name="Park H.-J."/>
            <person name="Ramirez L."/>
            <person name="Alfaro M."/>
            <person name="Sun H."/>
            <person name="Tritt A."/>
            <person name="Yoshinaga Y."/>
            <person name="Zwiers L.-H."/>
            <person name="Turgeon B."/>
            <person name="Goodwin S."/>
            <person name="Spatafora J."/>
            <person name="Crous P."/>
            <person name="Grigoriev I."/>
        </authorList>
    </citation>
    <scope>NUCLEOTIDE SEQUENCE</scope>
    <source>
        <strain evidence="6">CBS 101060</strain>
    </source>
</reference>
<evidence type="ECO:0000256" key="1">
    <source>
        <dbReference type="ARBA" id="ARBA00022723"/>
    </source>
</evidence>
<dbReference type="GO" id="GO:0031213">
    <property type="term" value="C:RSF complex"/>
    <property type="evidence" value="ECO:0007669"/>
    <property type="project" value="InterPro"/>
</dbReference>
<proteinExistence type="predicted"/>
<keyword evidence="2" id="KW-0863">Zinc-finger</keyword>
<feature type="compositionally biased region" description="Basic and acidic residues" evidence="4">
    <location>
        <begin position="325"/>
        <end position="377"/>
    </location>
</feature>
<dbReference type="InterPro" id="IPR019787">
    <property type="entry name" value="Znf_PHD-finger"/>
</dbReference>
<dbReference type="PANTHER" id="PTHR14296:SF3">
    <property type="entry name" value="DIKAR, ISOFORM F"/>
    <property type="match status" value="1"/>
</dbReference>
<feature type="compositionally biased region" description="Basic residues" evidence="4">
    <location>
        <begin position="194"/>
        <end position="215"/>
    </location>
</feature>
<evidence type="ECO:0000256" key="4">
    <source>
        <dbReference type="SAM" id="MobiDB-lite"/>
    </source>
</evidence>
<keyword evidence="1" id="KW-0479">Metal-binding</keyword>
<dbReference type="InterPro" id="IPR001965">
    <property type="entry name" value="Znf_PHD"/>
</dbReference>
<dbReference type="GO" id="GO:0006355">
    <property type="term" value="P:regulation of DNA-templated transcription"/>
    <property type="evidence" value="ECO:0007669"/>
    <property type="project" value="InterPro"/>
</dbReference>
<evidence type="ECO:0000313" key="7">
    <source>
        <dbReference type="Proteomes" id="UP000799429"/>
    </source>
</evidence>
<dbReference type="InterPro" id="IPR013083">
    <property type="entry name" value="Znf_RING/FYVE/PHD"/>
</dbReference>
<dbReference type="Pfam" id="PF00628">
    <property type="entry name" value="PHD"/>
    <property type="match status" value="1"/>
</dbReference>
<dbReference type="Gene3D" id="3.30.40.10">
    <property type="entry name" value="Zinc/RING finger domain, C3HC4 (zinc finger)"/>
    <property type="match status" value="1"/>
</dbReference>
<comment type="caution">
    <text evidence="6">The sequence shown here is derived from an EMBL/GenBank/DDBJ whole genome shotgun (WGS) entry which is preliminary data.</text>
</comment>
<dbReference type="PROSITE" id="PS01359">
    <property type="entry name" value="ZF_PHD_1"/>
    <property type="match status" value="1"/>
</dbReference>
<dbReference type="AlphaFoldDB" id="A0A9P4SHG1"/>
<feature type="region of interest" description="Disordered" evidence="4">
    <location>
        <begin position="181"/>
        <end position="244"/>
    </location>
</feature>
<dbReference type="Proteomes" id="UP000799429">
    <property type="component" value="Unassembled WGS sequence"/>
</dbReference>
<sequence>MPSRKRGRQEMEANEPESQPNSDPTLLDKLRNMWEFASLNQYLHMFGSVVKVSDDLDIEEMESECLKPTHSERLSQVGLALLKYVSSHKGLTPEIFDEYTRRQYVAKAPERNPFGTDESPKKFADFDTLTKIRILHQLSTWTLNNADRIRSQMLEDDETQWPLGWDSDNNEYFVLDDNRLYRRTPAPLPPTPKGKPKSKSKPKKKGSRASKRRKVSNAVMESDDGEEAEDKEDSTVIEQPEDDGFGGMKWEWIAITLDEYNAFVDSIKRSRDPNEKVLHKRLVESVLPIIEKRADEQRLKALRKQKELENLQKLATAKRSSRIQHKMEEQKKEQERIDAERKRRADLEMARKEQNKQRKMEEARESRMMTREQRVKEREAKRILHEEELRKLEEDSKKVDSNEARLSERHIKAEMEKRQKELERLADEEEEWIFDCSGCGMHGENLDDGSHSIACEKCNVWQHSVCHGIKQEEAEREDFHFVCNDCRRRAEDTNKPKIAPLKLRIGSSASPKIEKGTIDITMDDAHLTPKPGSSTLDRVEIPPPQDSNIGLAGNSTLLTNGPSLSPQGQPKGPPGIHRTGGAYNVSEVPTFNQPHPISPRPTSSDAIPSSSPAPVKQSALYTNGLSSSRPSFTNGTLPSTTNGVRPMASNPFSFNGPASDSFSSARPPSAHSARSGSPAKLPPPQSPLHRNGIYATPSQNPYPPAGSPYASFPLSTSRLSSHSPVKHSSPNAHRTSPILHHASSPRVLHNSHQQPQGASELLPSAASGISPEKHSSPRPQSLDAVSSTPVLPPVQNLSPTASFTSLEPPVKKTPVLSPEQGRKLNGV</sequence>
<feature type="region of interest" description="Disordered" evidence="4">
    <location>
        <begin position="1"/>
        <end position="26"/>
    </location>
</feature>
<evidence type="ECO:0000256" key="3">
    <source>
        <dbReference type="ARBA" id="ARBA00022833"/>
    </source>
</evidence>
<evidence type="ECO:0000259" key="5">
    <source>
        <dbReference type="SMART" id="SM00249"/>
    </source>
</evidence>
<dbReference type="SUPFAM" id="SSF57903">
    <property type="entry name" value="FYVE/PHD zinc finger"/>
    <property type="match status" value="1"/>
</dbReference>
<feature type="compositionally biased region" description="Polar residues" evidence="4">
    <location>
        <begin position="713"/>
        <end position="734"/>
    </location>
</feature>
<dbReference type="OrthoDB" id="303107at2759"/>
<dbReference type="EMBL" id="MU006090">
    <property type="protein sequence ID" value="KAF2842439.1"/>
    <property type="molecule type" value="Genomic_DNA"/>
</dbReference>
<keyword evidence="7" id="KW-1185">Reference proteome</keyword>
<dbReference type="InterPro" id="IPR028938">
    <property type="entry name" value="Rsf1-like"/>
</dbReference>
<gene>
    <name evidence="6" type="ORF">M501DRAFT_417604</name>
</gene>
<dbReference type="PANTHER" id="PTHR14296">
    <property type="entry name" value="REMODELING AND SPACING FACTOR 1"/>
    <property type="match status" value="1"/>
</dbReference>
<dbReference type="GO" id="GO:0008270">
    <property type="term" value="F:zinc ion binding"/>
    <property type="evidence" value="ECO:0007669"/>
    <property type="project" value="UniProtKB-KW"/>
</dbReference>
<feature type="compositionally biased region" description="Polar residues" evidence="4">
    <location>
        <begin position="619"/>
        <end position="643"/>
    </location>
</feature>
<feature type="compositionally biased region" description="Low complexity" evidence="4">
    <location>
        <begin position="661"/>
        <end position="679"/>
    </location>
</feature>
<name>A0A9P4SHG1_9PEZI</name>
<feature type="domain" description="Zinc finger PHD-type" evidence="5">
    <location>
        <begin position="435"/>
        <end position="487"/>
    </location>
</feature>
<feature type="compositionally biased region" description="Polar residues" evidence="4">
    <location>
        <begin position="650"/>
        <end position="660"/>
    </location>
</feature>
<accession>A0A9P4SHG1</accession>
<organism evidence="6 7">
    <name type="scientific">Patellaria atrata CBS 101060</name>
    <dbReference type="NCBI Taxonomy" id="1346257"/>
    <lineage>
        <taxon>Eukaryota</taxon>
        <taxon>Fungi</taxon>
        <taxon>Dikarya</taxon>
        <taxon>Ascomycota</taxon>
        <taxon>Pezizomycotina</taxon>
        <taxon>Dothideomycetes</taxon>
        <taxon>Dothideomycetes incertae sedis</taxon>
        <taxon>Patellariales</taxon>
        <taxon>Patellariaceae</taxon>
        <taxon>Patellaria</taxon>
    </lineage>
</organism>
<feature type="region of interest" description="Disordered" evidence="4">
    <location>
        <begin position="315"/>
        <end position="377"/>
    </location>
</feature>
<dbReference type="InterPro" id="IPR019786">
    <property type="entry name" value="Zinc_finger_PHD-type_CS"/>
</dbReference>
<feature type="compositionally biased region" description="Polar residues" evidence="4">
    <location>
        <begin position="553"/>
        <end position="568"/>
    </location>
</feature>
<protein>
    <recommendedName>
        <fullName evidence="5">Zinc finger PHD-type domain-containing protein</fullName>
    </recommendedName>
</protein>
<evidence type="ECO:0000256" key="2">
    <source>
        <dbReference type="ARBA" id="ARBA00022771"/>
    </source>
</evidence>
<feature type="compositionally biased region" description="Acidic residues" evidence="4">
    <location>
        <begin position="221"/>
        <end position="232"/>
    </location>
</feature>
<feature type="region of interest" description="Disordered" evidence="4">
    <location>
        <begin position="522"/>
        <end position="827"/>
    </location>
</feature>
<dbReference type="InterPro" id="IPR011011">
    <property type="entry name" value="Znf_FYVE_PHD"/>
</dbReference>
<evidence type="ECO:0000313" key="6">
    <source>
        <dbReference type="EMBL" id="KAF2842439.1"/>
    </source>
</evidence>
<dbReference type="SMART" id="SM00249">
    <property type="entry name" value="PHD"/>
    <property type="match status" value="1"/>
</dbReference>
<keyword evidence="3" id="KW-0862">Zinc</keyword>
<feature type="compositionally biased region" description="Polar residues" evidence="4">
    <location>
        <begin position="777"/>
        <end position="805"/>
    </location>
</feature>